<keyword evidence="1" id="KW-1133">Transmembrane helix</keyword>
<reference evidence="2 3" key="1">
    <citation type="submission" date="2021-02" db="EMBL/GenBank/DDBJ databases">
        <title>Genome assembly of Pseudopithomyces chartarum.</title>
        <authorList>
            <person name="Jauregui R."/>
            <person name="Singh J."/>
            <person name="Voisey C."/>
        </authorList>
    </citation>
    <scope>NUCLEOTIDE SEQUENCE [LARGE SCALE GENOMIC DNA]</scope>
    <source>
        <strain evidence="2 3">AGR01</strain>
    </source>
</reference>
<dbReference type="EMBL" id="WVTA01000006">
    <property type="protein sequence ID" value="KAK3209229.1"/>
    <property type="molecule type" value="Genomic_DNA"/>
</dbReference>
<keyword evidence="3" id="KW-1185">Reference proteome</keyword>
<dbReference type="Pfam" id="PF11927">
    <property type="entry name" value="HODM_asu-like"/>
    <property type="match status" value="1"/>
</dbReference>
<dbReference type="InterPro" id="IPR021848">
    <property type="entry name" value="HODM_asu-like"/>
</dbReference>
<comment type="caution">
    <text evidence="2">The sequence shown here is derived from an EMBL/GenBank/DDBJ whole genome shotgun (WGS) entry which is preliminary data.</text>
</comment>
<feature type="transmembrane region" description="Helical" evidence="1">
    <location>
        <begin position="21"/>
        <end position="47"/>
    </location>
</feature>
<gene>
    <name evidence="2" type="ORF">GRF29_69g1155902</name>
</gene>
<sequence length="475" mass="55533">MEQNHTHAGTRQGDPAGLAPFIFLFIVIGTFFVWCCCVGAWLARLWYYDGQLHKKFRKYDIQPIYIRERLAKEQELKRRESQKIVEITNWSQDVTTMSFERVQEFDSASLRQRIFEDKRISRLPAFEQDDGGDGSEFPDMPVDMTAKEYNEQHFPAQSTSFWEIGLSKMPGDDWLTYHNNEQMMARDQILDDQQRRENCIDMRPGREVEEMCGELWQEVAKFIRAKHPARFWEQTEDGVKKLFDQQTGEAFPLEGPFGWLTLDTMARLVCEDFCIFKKSPFSGQYTLMAGATCFPSGWRFKARIGHSVDSQQETILPWENLTDILSYMGEHGDNSAYERHVIFIQTARPYETDLVKKYFVQEGKDFFSGNISFLQPETLHARIERQMFRKLPATGAIVMTTRMQIESLVLMEEDKLRQVGREIRSWPAHIGRLKGRDLWGRAVLGYIEEFPMAHDDESVFDAGDMTEEEEEEEEV</sequence>
<proteinExistence type="predicted"/>
<keyword evidence="1" id="KW-0472">Membrane</keyword>
<evidence type="ECO:0000313" key="2">
    <source>
        <dbReference type="EMBL" id="KAK3209229.1"/>
    </source>
</evidence>
<name>A0AAN6M1C5_9PLEO</name>
<keyword evidence="1" id="KW-0812">Transmembrane</keyword>
<evidence type="ECO:0000256" key="1">
    <source>
        <dbReference type="SAM" id="Phobius"/>
    </source>
</evidence>
<protein>
    <submittedName>
        <fullName evidence="2">Uncharacterized protein</fullName>
    </submittedName>
</protein>
<dbReference type="AlphaFoldDB" id="A0AAN6M1C5"/>
<organism evidence="2 3">
    <name type="scientific">Pseudopithomyces chartarum</name>
    <dbReference type="NCBI Taxonomy" id="1892770"/>
    <lineage>
        <taxon>Eukaryota</taxon>
        <taxon>Fungi</taxon>
        <taxon>Dikarya</taxon>
        <taxon>Ascomycota</taxon>
        <taxon>Pezizomycotina</taxon>
        <taxon>Dothideomycetes</taxon>
        <taxon>Pleosporomycetidae</taxon>
        <taxon>Pleosporales</taxon>
        <taxon>Massarineae</taxon>
        <taxon>Didymosphaeriaceae</taxon>
        <taxon>Pseudopithomyces</taxon>
    </lineage>
</organism>
<accession>A0AAN6M1C5</accession>
<dbReference type="Proteomes" id="UP001280581">
    <property type="component" value="Unassembled WGS sequence"/>
</dbReference>
<evidence type="ECO:0000313" key="3">
    <source>
        <dbReference type="Proteomes" id="UP001280581"/>
    </source>
</evidence>